<comment type="caution">
    <text evidence="2">The sequence shown here is derived from an EMBL/GenBank/DDBJ whole genome shotgun (WGS) entry which is preliminary data.</text>
</comment>
<evidence type="ECO:0000256" key="1">
    <source>
        <dbReference type="SAM" id="SignalP"/>
    </source>
</evidence>
<reference evidence="2 3" key="1">
    <citation type="journal article" date="2011" name="Int. J. Syst. Evol. Microbiol.">
        <title>Zhongshania antarctica gen. nov., sp. nov. and Zhongshania guokunii sp. nov., gammaproteobacteria respectively isolated from coastal attached (fast) ice and surface seawater of the Antarctic.</title>
        <authorList>
            <person name="Li H.J."/>
            <person name="Zhang X.Y."/>
            <person name="Chen C.X."/>
            <person name="Zhang Y.J."/>
            <person name="Gao Z.M."/>
            <person name="Yu Y."/>
            <person name="Chen X.L."/>
            <person name="Chen B."/>
            <person name="Zhang Y.Z."/>
        </authorList>
    </citation>
    <scope>NUCLEOTIDE SEQUENCE [LARGE SCALE GENOMIC DNA]</scope>
    <source>
        <strain evidence="2 3">R06B22</strain>
    </source>
</reference>
<organism evidence="2 3">
    <name type="scientific">Zhongshania arctica</name>
    <dbReference type="NCBI Taxonomy" id="3238302"/>
    <lineage>
        <taxon>Bacteria</taxon>
        <taxon>Pseudomonadati</taxon>
        <taxon>Pseudomonadota</taxon>
        <taxon>Gammaproteobacteria</taxon>
        <taxon>Cellvibrionales</taxon>
        <taxon>Spongiibacteraceae</taxon>
        <taxon>Zhongshania</taxon>
    </lineage>
</organism>
<dbReference type="EMBL" id="JBFRYB010000001">
    <property type="protein sequence ID" value="MEX1666597.1"/>
    <property type="molecule type" value="Genomic_DNA"/>
</dbReference>
<feature type="signal peptide" evidence="1">
    <location>
        <begin position="1"/>
        <end position="29"/>
    </location>
</feature>
<dbReference type="EC" id="4.2.1.1" evidence="2"/>
<gene>
    <name evidence="2" type="ORF">AB4875_13970</name>
</gene>
<protein>
    <submittedName>
        <fullName evidence="2">Delta-class carbonic anhydrase</fullName>
        <ecNumber evidence="2">4.2.1.1</ecNumber>
    </submittedName>
</protein>
<keyword evidence="2" id="KW-0456">Lyase</keyword>
<dbReference type="Pfam" id="PF10563">
    <property type="entry name" value="CA_like"/>
    <property type="match status" value="1"/>
</dbReference>
<accession>A0ABV3TZK4</accession>
<evidence type="ECO:0000313" key="2">
    <source>
        <dbReference type="EMBL" id="MEX1666597.1"/>
    </source>
</evidence>
<sequence>MKSMNINVQKNILAVAIGGALVVSMSASASTVSDSVVEKQRAALEANTDGKGFGPQSPRDIDQGYGVNERVFGTAPNRAQMNLCNIHFHKNAEHKGGNFTTYAGNGDGKGSETGYVYDGKLSSSQLKPIKGKACASKGDPLQSGDTLEVHFVFSSADIKPGPTLGACLSDSTMNPGLRVEGQVIVLANDKKAIDFKDLTTVSTINGYYQAPNIPTDTGIPVEYLGSTTGPSHNETASPLKVSWSVRPEVAVVDINSVKDWCDDNIFKEDYSHGVRNLVVNPKLLSPIN</sequence>
<dbReference type="GO" id="GO:0004089">
    <property type="term" value="F:carbonate dehydratase activity"/>
    <property type="evidence" value="ECO:0007669"/>
    <property type="project" value="UniProtKB-EC"/>
</dbReference>
<keyword evidence="3" id="KW-1185">Reference proteome</keyword>
<dbReference type="InterPro" id="IPR018883">
    <property type="entry name" value="Delta_CA"/>
</dbReference>
<dbReference type="Proteomes" id="UP001557484">
    <property type="component" value="Unassembled WGS sequence"/>
</dbReference>
<keyword evidence="1" id="KW-0732">Signal</keyword>
<dbReference type="RefSeq" id="WP_368376671.1">
    <property type="nucleotide sequence ID" value="NZ_JBFRYB010000001.1"/>
</dbReference>
<feature type="chain" id="PRO_5045925341" evidence="1">
    <location>
        <begin position="30"/>
        <end position="288"/>
    </location>
</feature>
<name>A0ABV3TZK4_9GAMM</name>
<evidence type="ECO:0000313" key="3">
    <source>
        <dbReference type="Proteomes" id="UP001557484"/>
    </source>
</evidence>
<proteinExistence type="predicted"/>